<protein>
    <submittedName>
        <fullName evidence="2">Uncharacterized protein</fullName>
    </submittedName>
</protein>
<dbReference type="AlphaFoldDB" id="A0A2S8F1Z4"/>
<dbReference type="RefSeq" id="WP_105358079.1">
    <property type="nucleotide sequence ID" value="NZ_PUIA01000069.1"/>
</dbReference>
<feature type="transmembrane region" description="Helical" evidence="1">
    <location>
        <begin position="133"/>
        <end position="158"/>
    </location>
</feature>
<gene>
    <name evidence="2" type="ORF">C5Y96_22460</name>
</gene>
<name>A0A2S8F1Z4_9BACT</name>
<sequence>MVDFTDREEVLAEVLPSEPARPKKITIIVVIAIILALLYLLGFLSAVPMLIMHVVSPGGFNFTPPSDDPQFKMQAEMQAEMQAKMAEVTQTYFIPLIILAFASLAVGVLLLYGSIQCLRRREVSDYRLLNNTFIFAMVLIVGNTITTVLMQIANWNIMESTLVMPETPNPQAAEMVKTFMMIFMAIGVGLGVAFQVAQFVYFAIARWVFSNYITTFDKS</sequence>
<feature type="transmembrane region" description="Helical" evidence="1">
    <location>
        <begin position="178"/>
        <end position="204"/>
    </location>
</feature>
<feature type="transmembrane region" description="Helical" evidence="1">
    <location>
        <begin position="92"/>
        <end position="112"/>
    </location>
</feature>
<dbReference type="Proteomes" id="UP000240009">
    <property type="component" value="Unassembled WGS sequence"/>
</dbReference>
<evidence type="ECO:0000313" key="3">
    <source>
        <dbReference type="Proteomes" id="UP000240009"/>
    </source>
</evidence>
<reference evidence="2 3" key="1">
    <citation type="submission" date="2018-02" db="EMBL/GenBank/DDBJ databases">
        <title>Comparative genomes isolates from brazilian mangrove.</title>
        <authorList>
            <person name="Araujo J.E."/>
            <person name="Taketani R.G."/>
            <person name="Silva M.C.P."/>
            <person name="Loureco M.V."/>
            <person name="Andreote F.D."/>
        </authorList>
    </citation>
    <scope>NUCLEOTIDE SEQUENCE [LARGE SCALE GENOMIC DNA]</scope>
    <source>
        <strain evidence="2 3">HEX-2 MGV</strain>
    </source>
</reference>
<keyword evidence="1" id="KW-0812">Transmembrane</keyword>
<proteinExistence type="predicted"/>
<feature type="transmembrane region" description="Helical" evidence="1">
    <location>
        <begin position="25"/>
        <end position="51"/>
    </location>
</feature>
<dbReference type="OrthoDB" id="9953603at2"/>
<dbReference type="EMBL" id="PUIA01000069">
    <property type="protein sequence ID" value="PQO26205.1"/>
    <property type="molecule type" value="Genomic_DNA"/>
</dbReference>
<keyword evidence="1" id="KW-1133">Transmembrane helix</keyword>
<organism evidence="2 3">
    <name type="scientific">Blastopirellula marina</name>
    <dbReference type="NCBI Taxonomy" id="124"/>
    <lineage>
        <taxon>Bacteria</taxon>
        <taxon>Pseudomonadati</taxon>
        <taxon>Planctomycetota</taxon>
        <taxon>Planctomycetia</taxon>
        <taxon>Pirellulales</taxon>
        <taxon>Pirellulaceae</taxon>
        <taxon>Blastopirellula</taxon>
    </lineage>
</organism>
<evidence type="ECO:0000313" key="2">
    <source>
        <dbReference type="EMBL" id="PQO26205.1"/>
    </source>
</evidence>
<comment type="caution">
    <text evidence="2">The sequence shown here is derived from an EMBL/GenBank/DDBJ whole genome shotgun (WGS) entry which is preliminary data.</text>
</comment>
<evidence type="ECO:0000256" key="1">
    <source>
        <dbReference type="SAM" id="Phobius"/>
    </source>
</evidence>
<keyword evidence="1" id="KW-0472">Membrane</keyword>
<accession>A0A2S8F1Z4</accession>